<evidence type="ECO:0000313" key="1">
    <source>
        <dbReference type="EMBL" id="MCD7462048.1"/>
    </source>
</evidence>
<sequence length="110" mass="12347">MRKISAASRVAASLADISGRCPVDSSSCQPWNMFRGVAIEGSLPWDSRRTVILLMAHPMKSWKLIREGPSTLSFPRLNQRTIIQLTTLHVNRVKIPETCADVEQKGWTSR</sequence>
<accession>A0ABS8STI0</accession>
<comment type="caution">
    <text evidence="1">The sequence shown here is derived from an EMBL/GenBank/DDBJ whole genome shotgun (WGS) entry which is preliminary data.</text>
</comment>
<name>A0ABS8STI0_DATST</name>
<proteinExistence type="predicted"/>
<gene>
    <name evidence="1" type="ORF">HAX54_047659</name>
</gene>
<keyword evidence="2" id="KW-1185">Reference proteome</keyword>
<evidence type="ECO:0000313" key="2">
    <source>
        <dbReference type="Proteomes" id="UP000823775"/>
    </source>
</evidence>
<reference evidence="1 2" key="1">
    <citation type="journal article" date="2021" name="BMC Genomics">
        <title>Datura genome reveals duplications of psychoactive alkaloid biosynthetic genes and high mutation rate following tissue culture.</title>
        <authorList>
            <person name="Rajewski A."/>
            <person name="Carter-House D."/>
            <person name="Stajich J."/>
            <person name="Litt A."/>
        </authorList>
    </citation>
    <scope>NUCLEOTIDE SEQUENCE [LARGE SCALE GENOMIC DNA]</scope>
    <source>
        <strain evidence="1">AR-01</strain>
    </source>
</reference>
<dbReference type="EMBL" id="JACEIK010000774">
    <property type="protein sequence ID" value="MCD7462048.1"/>
    <property type="molecule type" value="Genomic_DNA"/>
</dbReference>
<organism evidence="1 2">
    <name type="scientific">Datura stramonium</name>
    <name type="common">Jimsonweed</name>
    <name type="synonym">Common thornapple</name>
    <dbReference type="NCBI Taxonomy" id="4076"/>
    <lineage>
        <taxon>Eukaryota</taxon>
        <taxon>Viridiplantae</taxon>
        <taxon>Streptophyta</taxon>
        <taxon>Embryophyta</taxon>
        <taxon>Tracheophyta</taxon>
        <taxon>Spermatophyta</taxon>
        <taxon>Magnoliopsida</taxon>
        <taxon>eudicotyledons</taxon>
        <taxon>Gunneridae</taxon>
        <taxon>Pentapetalae</taxon>
        <taxon>asterids</taxon>
        <taxon>lamiids</taxon>
        <taxon>Solanales</taxon>
        <taxon>Solanaceae</taxon>
        <taxon>Solanoideae</taxon>
        <taxon>Datureae</taxon>
        <taxon>Datura</taxon>
    </lineage>
</organism>
<feature type="non-terminal residue" evidence="1">
    <location>
        <position position="110"/>
    </location>
</feature>
<protein>
    <submittedName>
        <fullName evidence="1">Uncharacterized protein</fullName>
    </submittedName>
</protein>
<dbReference type="Proteomes" id="UP000823775">
    <property type="component" value="Unassembled WGS sequence"/>
</dbReference>